<dbReference type="GO" id="GO:0061630">
    <property type="term" value="F:ubiquitin protein ligase activity"/>
    <property type="evidence" value="ECO:0007669"/>
    <property type="project" value="UniProtKB-EC"/>
</dbReference>
<dbReference type="InterPro" id="IPR013083">
    <property type="entry name" value="Znf_RING/FYVE/PHD"/>
</dbReference>
<dbReference type="STRING" id="101091.A0A1C7NJX6"/>
<dbReference type="InterPro" id="IPR001841">
    <property type="entry name" value="Znf_RING"/>
</dbReference>
<comment type="subcellular location">
    <subcellularLocation>
        <location evidence="2">Endomembrane system</location>
        <topology evidence="2">Multi-pass membrane protein</topology>
    </subcellularLocation>
</comment>
<dbReference type="OrthoDB" id="9984778at2759"/>
<keyword evidence="13 16" id="KW-0472">Membrane</keyword>
<dbReference type="Pfam" id="PF13639">
    <property type="entry name" value="zf-RING_2"/>
    <property type="match status" value="1"/>
</dbReference>
<evidence type="ECO:0000256" key="7">
    <source>
        <dbReference type="ARBA" id="ARBA00022723"/>
    </source>
</evidence>
<keyword evidence="12 16" id="KW-1133">Transmembrane helix</keyword>
<evidence type="ECO:0000256" key="15">
    <source>
        <dbReference type="SAM" id="MobiDB-lite"/>
    </source>
</evidence>
<evidence type="ECO:0000256" key="4">
    <source>
        <dbReference type="ARBA" id="ARBA00012483"/>
    </source>
</evidence>
<feature type="transmembrane region" description="Helical" evidence="16">
    <location>
        <begin position="499"/>
        <end position="521"/>
    </location>
</feature>
<feature type="transmembrane region" description="Helical" evidence="16">
    <location>
        <begin position="397"/>
        <end position="421"/>
    </location>
</feature>
<feature type="transmembrane region" description="Helical" evidence="16">
    <location>
        <begin position="533"/>
        <end position="553"/>
    </location>
</feature>
<dbReference type="PANTHER" id="PTHR22763">
    <property type="entry name" value="RING ZINC FINGER PROTEIN"/>
    <property type="match status" value="1"/>
</dbReference>
<evidence type="ECO:0000256" key="16">
    <source>
        <dbReference type="SAM" id="Phobius"/>
    </source>
</evidence>
<evidence type="ECO:0000256" key="12">
    <source>
        <dbReference type="ARBA" id="ARBA00022989"/>
    </source>
</evidence>
<evidence type="ECO:0000259" key="17">
    <source>
        <dbReference type="PROSITE" id="PS50089"/>
    </source>
</evidence>
<dbReference type="GO" id="GO:0012505">
    <property type="term" value="C:endomembrane system"/>
    <property type="evidence" value="ECO:0007669"/>
    <property type="project" value="UniProtKB-SubCell"/>
</dbReference>
<evidence type="ECO:0000313" key="18">
    <source>
        <dbReference type="EMBL" id="OBZ89453.1"/>
    </source>
</evidence>
<dbReference type="Pfam" id="PF11145">
    <property type="entry name" value="DUF2921"/>
    <property type="match status" value="2"/>
</dbReference>
<keyword evidence="6 16" id="KW-0812">Transmembrane</keyword>
<feature type="domain" description="RING-type" evidence="17">
    <location>
        <begin position="624"/>
        <end position="677"/>
    </location>
</feature>
<accession>A0A1C7NJX6</accession>
<dbReference type="PANTHER" id="PTHR22763:SF162">
    <property type="entry name" value="TRANSMEMBRANE E3 UBIQUITIN-PROTEIN LIGASE 1"/>
    <property type="match status" value="1"/>
</dbReference>
<sequence>MDTENTANEQQRQQATTRRQQMNRSSSYILLLLFALLFFNFSEDSSMRTGKPTKADVLEELEQEKQTLNNMTFGTNITSPIPRIVQPQLDDLWSIRGPSTSHYYHNISGIFRGDWVNKNISIPDSVNKTQLEEARSQFQFDDPGSFKFNVKSVSTVEQDIHYVEGYIRLRDAEKSSYGALLLAGGLHFLSNGSLYLMVVPDGHTIPLKDMLNMLPSNHSFIQSRRVLNEQIDKRVEEINEASYWEWQASDEDHSDEMPFQCQFQLFAQLHPVPANIRMSELLEYERELEHPQGISTIRPPPFLMSTELYSPNCHLLLSSRENKGIKIEHYYNKAITYAGIASVIAVIQIFSLIHQMEYTPTPSSVSNVSYWTIAMQAIMDGYLCLLHLTTGVVVENVFIPFATAAFFTFVLVSIFGMRYLLVVWRIQRPESVRTDPSPQQQQQQAPDTQSLLPVANVRRPNPNEDANPQREITFLYYRLYAVLLLGLFLFYQSVTRSAFVQNIIIGSLGLLFFSFWIPQIARNVTRGCRHPLSYRYIIVMSITRLSVPLYFYGCPENLIGHDTTPWVFALVGYVGLQVLILFLQDSFGPRFFIPSKYMPQTYDYHPILSHEDEETDTSQPPKDCAICMLPIDVNHQHNSGLNVLSRTQYMVTPCHHMFHTDCLEKWMRIKLECPVCRAYLPAC</sequence>
<keyword evidence="8" id="KW-0732">Signal</keyword>
<keyword evidence="19" id="KW-1185">Reference proteome</keyword>
<feature type="transmembrane region" description="Helical" evidence="16">
    <location>
        <begin position="334"/>
        <end position="353"/>
    </location>
</feature>
<evidence type="ECO:0000256" key="14">
    <source>
        <dbReference type="PROSITE-ProRule" id="PRU00175"/>
    </source>
</evidence>
<evidence type="ECO:0000256" key="13">
    <source>
        <dbReference type="ARBA" id="ARBA00023136"/>
    </source>
</evidence>
<dbReference type="AlphaFoldDB" id="A0A1C7NJX6"/>
<feature type="transmembrane region" description="Helical" evidence="16">
    <location>
        <begin position="475"/>
        <end position="493"/>
    </location>
</feature>
<feature type="region of interest" description="Disordered" evidence="15">
    <location>
        <begin position="1"/>
        <end position="20"/>
    </location>
</feature>
<dbReference type="Gene3D" id="3.30.40.10">
    <property type="entry name" value="Zinc/RING finger domain, C3HC4 (zinc finger)"/>
    <property type="match status" value="1"/>
</dbReference>
<evidence type="ECO:0000256" key="8">
    <source>
        <dbReference type="ARBA" id="ARBA00022729"/>
    </source>
</evidence>
<dbReference type="Proteomes" id="UP000093000">
    <property type="component" value="Unassembled WGS sequence"/>
</dbReference>
<keyword evidence="11" id="KW-0862">Zinc</keyword>
<reference evidence="18 19" key="1">
    <citation type="submission" date="2016-03" db="EMBL/GenBank/DDBJ databases">
        <title>Choanephora cucurbitarum.</title>
        <authorList>
            <person name="Min B."/>
            <person name="Park H."/>
            <person name="Park J.-H."/>
            <person name="Shin H.-D."/>
            <person name="Choi I.-G."/>
        </authorList>
    </citation>
    <scope>NUCLEOTIDE SEQUENCE [LARGE SCALE GENOMIC DNA]</scope>
    <source>
        <strain evidence="18 19">KUS-F28377</strain>
    </source>
</reference>
<dbReference type="PROSITE" id="PS50089">
    <property type="entry name" value="ZF_RING_2"/>
    <property type="match status" value="1"/>
</dbReference>
<evidence type="ECO:0000256" key="5">
    <source>
        <dbReference type="ARBA" id="ARBA00022679"/>
    </source>
</evidence>
<comment type="pathway">
    <text evidence="3">Protein modification; protein ubiquitination.</text>
</comment>
<organism evidence="18 19">
    <name type="scientific">Choanephora cucurbitarum</name>
    <dbReference type="NCBI Taxonomy" id="101091"/>
    <lineage>
        <taxon>Eukaryota</taxon>
        <taxon>Fungi</taxon>
        <taxon>Fungi incertae sedis</taxon>
        <taxon>Mucoromycota</taxon>
        <taxon>Mucoromycotina</taxon>
        <taxon>Mucoromycetes</taxon>
        <taxon>Mucorales</taxon>
        <taxon>Mucorineae</taxon>
        <taxon>Choanephoraceae</taxon>
        <taxon>Choanephoroideae</taxon>
        <taxon>Choanephora</taxon>
    </lineage>
</organism>
<keyword evidence="7" id="KW-0479">Metal-binding</keyword>
<comment type="caution">
    <text evidence="18">The sequence shown here is derived from an EMBL/GenBank/DDBJ whole genome shotgun (WGS) entry which is preliminary data.</text>
</comment>
<comment type="catalytic activity">
    <reaction evidence="1">
        <text>S-ubiquitinyl-[E2 ubiquitin-conjugating enzyme]-L-cysteine + [acceptor protein]-L-lysine = [E2 ubiquitin-conjugating enzyme]-L-cysteine + N(6)-ubiquitinyl-[acceptor protein]-L-lysine.</text>
        <dbReference type="EC" id="2.3.2.27"/>
    </reaction>
</comment>
<dbReference type="InterPro" id="IPR050731">
    <property type="entry name" value="HRD1_E3_ubiq-ligases"/>
</dbReference>
<dbReference type="FunCoup" id="A0A1C7NJX6">
    <property type="interactions" value="38"/>
</dbReference>
<dbReference type="GO" id="GO:0008270">
    <property type="term" value="F:zinc ion binding"/>
    <property type="evidence" value="ECO:0007669"/>
    <property type="project" value="UniProtKB-KW"/>
</dbReference>
<proteinExistence type="predicted"/>
<dbReference type="SMART" id="SM00184">
    <property type="entry name" value="RING"/>
    <property type="match status" value="1"/>
</dbReference>
<evidence type="ECO:0000256" key="10">
    <source>
        <dbReference type="ARBA" id="ARBA00022786"/>
    </source>
</evidence>
<evidence type="ECO:0000256" key="3">
    <source>
        <dbReference type="ARBA" id="ARBA00004906"/>
    </source>
</evidence>
<evidence type="ECO:0000256" key="6">
    <source>
        <dbReference type="ARBA" id="ARBA00022692"/>
    </source>
</evidence>
<name>A0A1C7NJX6_9FUNG</name>
<feature type="transmembrane region" description="Helical" evidence="16">
    <location>
        <begin position="25"/>
        <end position="42"/>
    </location>
</feature>
<dbReference type="EMBL" id="LUGH01000095">
    <property type="protein sequence ID" value="OBZ89453.1"/>
    <property type="molecule type" value="Genomic_DNA"/>
</dbReference>
<feature type="transmembrane region" description="Helical" evidence="16">
    <location>
        <begin position="565"/>
        <end position="583"/>
    </location>
</feature>
<evidence type="ECO:0000256" key="2">
    <source>
        <dbReference type="ARBA" id="ARBA00004127"/>
    </source>
</evidence>
<protein>
    <recommendedName>
        <fullName evidence="4">RING-type E3 ubiquitin transferase</fullName>
        <ecNumber evidence="4">2.3.2.27</ecNumber>
    </recommendedName>
</protein>
<evidence type="ECO:0000313" key="19">
    <source>
        <dbReference type="Proteomes" id="UP000093000"/>
    </source>
</evidence>
<keyword evidence="5" id="KW-0808">Transferase</keyword>
<evidence type="ECO:0000256" key="1">
    <source>
        <dbReference type="ARBA" id="ARBA00000900"/>
    </source>
</evidence>
<gene>
    <name evidence="18" type="primary">dsc1</name>
    <name evidence="18" type="ORF">A0J61_02497</name>
</gene>
<dbReference type="InterPro" id="IPR021319">
    <property type="entry name" value="DUF2921"/>
</dbReference>
<dbReference type="InParanoid" id="A0A1C7NJX6"/>
<evidence type="ECO:0000256" key="9">
    <source>
        <dbReference type="ARBA" id="ARBA00022771"/>
    </source>
</evidence>
<keyword evidence="18" id="KW-0436">Ligase</keyword>
<dbReference type="GO" id="GO:0016874">
    <property type="term" value="F:ligase activity"/>
    <property type="evidence" value="ECO:0007669"/>
    <property type="project" value="UniProtKB-KW"/>
</dbReference>
<keyword evidence="9 14" id="KW-0863">Zinc-finger</keyword>
<dbReference type="EC" id="2.3.2.27" evidence="4"/>
<evidence type="ECO:0000256" key="11">
    <source>
        <dbReference type="ARBA" id="ARBA00022833"/>
    </source>
</evidence>
<dbReference type="GO" id="GO:0043161">
    <property type="term" value="P:proteasome-mediated ubiquitin-dependent protein catabolic process"/>
    <property type="evidence" value="ECO:0007669"/>
    <property type="project" value="TreeGrafter"/>
</dbReference>
<keyword evidence="10" id="KW-0833">Ubl conjugation pathway</keyword>
<dbReference type="SUPFAM" id="SSF57850">
    <property type="entry name" value="RING/U-box"/>
    <property type="match status" value="1"/>
</dbReference>